<feature type="compositionally biased region" description="Basic and acidic residues" evidence="12">
    <location>
        <begin position="112"/>
        <end position="132"/>
    </location>
</feature>
<dbReference type="InterPro" id="IPR013087">
    <property type="entry name" value="Znf_C2H2_type"/>
</dbReference>
<keyword evidence="9" id="KW-0804">Transcription</keyword>
<evidence type="ECO:0000256" key="3">
    <source>
        <dbReference type="ARBA" id="ARBA00022723"/>
    </source>
</evidence>
<keyword evidence="4" id="KW-0677">Repeat</keyword>
<protein>
    <recommendedName>
        <fullName evidence="13">C2H2-type domain-containing protein</fullName>
    </recommendedName>
</protein>
<reference evidence="14" key="1">
    <citation type="submission" date="2025-08" db="UniProtKB">
        <authorList>
            <consortium name="Ensembl"/>
        </authorList>
    </citation>
    <scope>IDENTIFICATION</scope>
</reference>
<evidence type="ECO:0000256" key="2">
    <source>
        <dbReference type="ARBA" id="ARBA00006991"/>
    </source>
</evidence>
<dbReference type="FunFam" id="3.30.160.60:FF:001506">
    <property type="entry name" value="Zinc finger protein"/>
    <property type="match status" value="1"/>
</dbReference>
<keyword evidence="6" id="KW-0862">Zinc</keyword>
<feature type="region of interest" description="Disordered" evidence="12">
    <location>
        <begin position="1"/>
        <end position="76"/>
    </location>
</feature>
<dbReference type="InterPro" id="IPR050331">
    <property type="entry name" value="Zinc_finger"/>
</dbReference>
<reference evidence="14" key="2">
    <citation type="submission" date="2025-09" db="UniProtKB">
        <authorList>
            <consortium name="Ensembl"/>
        </authorList>
    </citation>
    <scope>IDENTIFICATION</scope>
</reference>
<evidence type="ECO:0000256" key="6">
    <source>
        <dbReference type="ARBA" id="ARBA00022833"/>
    </source>
</evidence>
<dbReference type="AlphaFoldDB" id="A0A3B3C9B0"/>
<sequence>SELEEQESPQIKEELEEPEPPQIKEEHEEPESPWVKVEQTELESPQIKKEAEEPEPLPIKEEQEEHCIGQDEEQFELKQETDTYEEIEYNIEVLNNQQSFNATDSQDEEGSHDESTSTKYGETDPQNRDQIKRGNCIEISHTVSVGMRTKSDERSYVCEECGKSFCHGSKLRIHMRTHTGEKPFFCKECDKSFSQIANLNTHMKIHTGDKPFSCKECDKIFYQKSHLKSHIRTHTGERPFTCEECEKSFKRFSLQKTFYFRSIFVKVILPYSLEPGILHLNDCLFVSAVHFRSL</sequence>
<proteinExistence type="inferred from homology"/>
<dbReference type="PANTHER" id="PTHR16515:SF49">
    <property type="entry name" value="GASTRULA ZINC FINGER PROTEIN XLCGF49.1-LIKE-RELATED"/>
    <property type="match status" value="1"/>
</dbReference>
<organism evidence="14 15">
    <name type="scientific">Oryzias melastigma</name>
    <name type="common">Marine medaka</name>
    <dbReference type="NCBI Taxonomy" id="30732"/>
    <lineage>
        <taxon>Eukaryota</taxon>
        <taxon>Metazoa</taxon>
        <taxon>Chordata</taxon>
        <taxon>Craniata</taxon>
        <taxon>Vertebrata</taxon>
        <taxon>Euteleostomi</taxon>
        <taxon>Actinopterygii</taxon>
        <taxon>Neopterygii</taxon>
        <taxon>Teleostei</taxon>
        <taxon>Neoteleostei</taxon>
        <taxon>Acanthomorphata</taxon>
        <taxon>Ovalentaria</taxon>
        <taxon>Atherinomorphae</taxon>
        <taxon>Beloniformes</taxon>
        <taxon>Adrianichthyidae</taxon>
        <taxon>Oryziinae</taxon>
        <taxon>Oryzias</taxon>
    </lineage>
</organism>
<evidence type="ECO:0000256" key="12">
    <source>
        <dbReference type="SAM" id="MobiDB-lite"/>
    </source>
</evidence>
<evidence type="ECO:0000256" key="11">
    <source>
        <dbReference type="PROSITE-ProRule" id="PRU00042"/>
    </source>
</evidence>
<evidence type="ECO:0000313" key="14">
    <source>
        <dbReference type="Ensembl" id="ENSOMEP00000013672.1"/>
    </source>
</evidence>
<dbReference type="PANTHER" id="PTHR16515">
    <property type="entry name" value="PR DOMAIN ZINC FINGER PROTEIN"/>
    <property type="match status" value="1"/>
</dbReference>
<keyword evidence="5 11" id="KW-0863">Zinc-finger</keyword>
<evidence type="ECO:0000256" key="8">
    <source>
        <dbReference type="ARBA" id="ARBA00023125"/>
    </source>
</evidence>
<dbReference type="FunFam" id="3.30.160.60:FF:000912">
    <property type="entry name" value="Zinc finger protein 660"/>
    <property type="match status" value="1"/>
</dbReference>
<keyword evidence="8" id="KW-0238">DNA-binding</keyword>
<keyword evidence="15" id="KW-1185">Reference proteome</keyword>
<keyword evidence="7" id="KW-0805">Transcription regulation</keyword>
<evidence type="ECO:0000256" key="10">
    <source>
        <dbReference type="ARBA" id="ARBA00023242"/>
    </source>
</evidence>
<comment type="subcellular location">
    <subcellularLocation>
        <location evidence="1">Nucleus</location>
    </subcellularLocation>
</comment>
<dbReference type="GO" id="GO:0010468">
    <property type="term" value="P:regulation of gene expression"/>
    <property type="evidence" value="ECO:0007669"/>
    <property type="project" value="TreeGrafter"/>
</dbReference>
<dbReference type="PROSITE" id="PS00028">
    <property type="entry name" value="ZINC_FINGER_C2H2_1"/>
    <property type="match status" value="3"/>
</dbReference>
<evidence type="ECO:0000256" key="4">
    <source>
        <dbReference type="ARBA" id="ARBA00022737"/>
    </source>
</evidence>
<dbReference type="SUPFAM" id="SSF57667">
    <property type="entry name" value="beta-beta-alpha zinc fingers"/>
    <property type="match status" value="2"/>
</dbReference>
<dbReference type="GO" id="GO:0003690">
    <property type="term" value="F:double-stranded DNA binding"/>
    <property type="evidence" value="ECO:0007669"/>
    <property type="project" value="UniProtKB-ARBA"/>
</dbReference>
<dbReference type="Pfam" id="PF00096">
    <property type="entry name" value="zf-C2H2"/>
    <property type="match status" value="3"/>
</dbReference>
<comment type="similarity">
    <text evidence="2">Belongs to the krueppel C2H2-type zinc-finger protein family.</text>
</comment>
<evidence type="ECO:0000256" key="9">
    <source>
        <dbReference type="ARBA" id="ARBA00023163"/>
    </source>
</evidence>
<dbReference type="InterPro" id="IPR036236">
    <property type="entry name" value="Znf_C2H2_sf"/>
</dbReference>
<evidence type="ECO:0000256" key="7">
    <source>
        <dbReference type="ARBA" id="ARBA00023015"/>
    </source>
</evidence>
<evidence type="ECO:0000259" key="13">
    <source>
        <dbReference type="PROSITE" id="PS50157"/>
    </source>
</evidence>
<keyword evidence="3" id="KW-0479">Metal-binding</keyword>
<dbReference type="OMA" id="IEYNIEV"/>
<dbReference type="Gene3D" id="3.30.160.60">
    <property type="entry name" value="Classic Zinc Finger"/>
    <property type="match status" value="4"/>
</dbReference>
<evidence type="ECO:0000256" key="5">
    <source>
        <dbReference type="ARBA" id="ARBA00022771"/>
    </source>
</evidence>
<keyword evidence="10" id="KW-0539">Nucleus</keyword>
<feature type="domain" description="C2H2-type" evidence="13">
    <location>
        <begin position="212"/>
        <end position="239"/>
    </location>
</feature>
<feature type="region of interest" description="Disordered" evidence="12">
    <location>
        <begin position="102"/>
        <end position="134"/>
    </location>
</feature>
<evidence type="ECO:0000256" key="1">
    <source>
        <dbReference type="ARBA" id="ARBA00004123"/>
    </source>
</evidence>
<dbReference type="GeneTree" id="ENSGT01150000286977"/>
<dbReference type="Proteomes" id="UP000261560">
    <property type="component" value="Unplaced"/>
</dbReference>
<dbReference type="PaxDb" id="30732-ENSOMEP00000013672"/>
<dbReference type="PROSITE" id="PS50157">
    <property type="entry name" value="ZINC_FINGER_C2H2_2"/>
    <property type="match status" value="3"/>
</dbReference>
<dbReference type="Ensembl" id="ENSOMET00000021373.1">
    <property type="protein sequence ID" value="ENSOMEP00000013672.1"/>
    <property type="gene ID" value="ENSOMEG00000015147.1"/>
</dbReference>
<dbReference type="STRING" id="30732.ENSOMEP00000013672"/>
<name>A0A3B3C9B0_ORYME</name>
<feature type="domain" description="C2H2-type" evidence="13">
    <location>
        <begin position="184"/>
        <end position="211"/>
    </location>
</feature>
<feature type="domain" description="C2H2-type" evidence="13">
    <location>
        <begin position="156"/>
        <end position="183"/>
    </location>
</feature>
<dbReference type="GO" id="GO:0008270">
    <property type="term" value="F:zinc ion binding"/>
    <property type="evidence" value="ECO:0007669"/>
    <property type="project" value="UniProtKB-KW"/>
</dbReference>
<evidence type="ECO:0000313" key="15">
    <source>
        <dbReference type="Proteomes" id="UP000261560"/>
    </source>
</evidence>
<dbReference type="GO" id="GO:0005634">
    <property type="term" value="C:nucleus"/>
    <property type="evidence" value="ECO:0007669"/>
    <property type="project" value="UniProtKB-SubCell"/>
</dbReference>
<dbReference type="SMART" id="SM00355">
    <property type="entry name" value="ZnF_C2H2"/>
    <property type="match status" value="3"/>
</dbReference>
<dbReference type="FunFam" id="3.30.160.60:FF:001370">
    <property type="entry name" value="Zinc finger protein"/>
    <property type="match status" value="1"/>
</dbReference>
<feature type="compositionally biased region" description="Basic and acidic residues" evidence="12">
    <location>
        <begin position="58"/>
        <end position="76"/>
    </location>
</feature>
<accession>A0A3B3C9B0</accession>